<accession>A0A2V1CYK0</accession>
<keyword evidence="2" id="KW-1185">Reference proteome</keyword>
<organism evidence="1 2">
    <name type="scientific">Periconia macrospinosa</name>
    <dbReference type="NCBI Taxonomy" id="97972"/>
    <lineage>
        <taxon>Eukaryota</taxon>
        <taxon>Fungi</taxon>
        <taxon>Dikarya</taxon>
        <taxon>Ascomycota</taxon>
        <taxon>Pezizomycotina</taxon>
        <taxon>Dothideomycetes</taxon>
        <taxon>Pleosporomycetidae</taxon>
        <taxon>Pleosporales</taxon>
        <taxon>Massarineae</taxon>
        <taxon>Periconiaceae</taxon>
        <taxon>Periconia</taxon>
    </lineage>
</organism>
<evidence type="ECO:0000313" key="2">
    <source>
        <dbReference type="Proteomes" id="UP000244855"/>
    </source>
</evidence>
<evidence type="ECO:0000313" key="1">
    <source>
        <dbReference type="EMBL" id="PVH90263.1"/>
    </source>
</evidence>
<protein>
    <submittedName>
        <fullName evidence="1">Uncharacterized protein</fullName>
    </submittedName>
</protein>
<dbReference type="Proteomes" id="UP000244855">
    <property type="component" value="Unassembled WGS sequence"/>
</dbReference>
<gene>
    <name evidence="1" type="ORF">DM02DRAFT_621109</name>
</gene>
<dbReference type="AlphaFoldDB" id="A0A2V1CYK0"/>
<sequence length="60" mass="6513">MEEYGDFGRDLVKAIAHRLEPEPGAATYMCGGCSKLMIAWLNPNRNIVCPSCGNGYSYAA</sequence>
<proteinExistence type="predicted"/>
<name>A0A2V1CYK0_9PLEO</name>
<reference evidence="1 2" key="1">
    <citation type="journal article" date="2018" name="Sci. Rep.">
        <title>Comparative genomics provides insights into the lifestyle and reveals functional heterogeneity of dark septate endophytic fungi.</title>
        <authorList>
            <person name="Knapp D.G."/>
            <person name="Nemeth J.B."/>
            <person name="Barry K."/>
            <person name="Hainaut M."/>
            <person name="Henrissat B."/>
            <person name="Johnson J."/>
            <person name="Kuo A."/>
            <person name="Lim J.H.P."/>
            <person name="Lipzen A."/>
            <person name="Nolan M."/>
            <person name="Ohm R.A."/>
            <person name="Tamas L."/>
            <person name="Grigoriev I.V."/>
            <person name="Spatafora J.W."/>
            <person name="Nagy L.G."/>
            <person name="Kovacs G.M."/>
        </authorList>
    </citation>
    <scope>NUCLEOTIDE SEQUENCE [LARGE SCALE GENOMIC DNA]</scope>
    <source>
        <strain evidence="1 2">DSE2036</strain>
    </source>
</reference>
<dbReference type="EMBL" id="KZ806490">
    <property type="protein sequence ID" value="PVH90263.1"/>
    <property type="molecule type" value="Genomic_DNA"/>
</dbReference>